<dbReference type="AlphaFoldDB" id="A0A699XFP7"/>
<feature type="non-terminal residue" evidence="1">
    <location>
        <position position="50"/>
    </location>
</feature>
<protein>
    <submittedName>
        <fullName evidence="1">Uncharacterized protein</fullName>
    </submittedName>
</protein>
<organism evidence="1">
    <name type="scientific">Tanacetum cinerariifolium</name>
    <name type="common">Dalmatian daisy</name>
    <name type="synonym">Chrysanthemum cinerariifolium</name>
    <dbReference type="NCBI Taxonomy" id="118510"/>
    <lineage>
        <taxon>Eukaryota</taxon>
        <taxon>Viridiplantae</taxon>
        <taxon>Streptophyta</taxon>
        <taxon>Embryophyta</taxon>
        <taxon>Tracheophyta</taxon>
        <taxon>Spermatophyta</taxon>
        <taxon>Magnoliopsida</taxon>
        <taxon>eudicotyledons</taxon>
        <taxon>Gunneridae</taxon>
        <taxon>Pentapetalae</taxon>
        <taxon>asterids</taxon>
        <taxon>campanulids</taxon>
        <taxon>Asterales</taxon>
        <taxon>Asteraceae</taxon>
        <taxon>Asteroideae</taxon>
        <taxon>Anthemideae</taxon>
        <taxon>Anthemidinae</taxon>
        <taxon>Tanacetum</taxon>
    </lineage>
</organism>
<evidence type="ECO:0000313" key="1">
    <source>
        <dbReference type="EMBL" id="GFD56828.1"/>
    </source>
</evidence>
<accession>A0A699XFP7</accession>
<sequence>MQEDESKLAEVQEVVDVFTTAKIITEVVTAAASETITAASTTITTAEAQV</sequence>
<reference evidence="1" key="1">
    <citation type="journal article" date="2019" name="Sci. Rep.">
        <title>Draft genome of Tanacetum cinerariifolium, the natural source of mosquito coil.</title>
        <authorList>
            <person name="Yamashiro T."/>
            <person name="Shiraishi A."/>
            <person name="Satake H."/>
            <person name="Nakayama K."/>
        </authorList>
    </citation>
    <scope>NUCLEOTIDE SEQUENCE</scope>
</reference>
<name>A0A699XFP7_TANCI</name>
<dbReference type="EMBL" id="BKCJ011833851">
    <property type="protein sequence ID" value="GFD56828.1"/>
    <property type="molecule type" value="Genomic_DNA"/>
</dbReference>
<proteinExistence type="predicted"/>
<comment type="caution">
    <text evidence="1">The sequence shown here is derived from an EMBL/GenBank/DDBJ whole genome shotgun (WGS) entry which is preliminary data.</text>
</comment>
<gene>
    <name evidence="1" type="ORF">Tci_928797</name>
</gene>